<feature type="transmembrane region" description="Helical" evidence="1">
    <location>
        <begin position="275"/>
        <end position="296"/>
    </location>
</feature>
<feature type="transmembrane region" description="Helical" evidence="1">
    <location>
        <begin position="345"/>
        <end position="364"/>
    </location>
</feature>
<feature type="transmembrane region" description="Helical" evidence="1">
    <location>
        <begin position="370"/>
        <end position="393"/>
    </location>
</feature>
<evidence type="ECO:0000313" key="2">
    <source>
        <dbReference type="EMBL" id="MBB2903606.1"/>
    </source>
</evidence>
<proteinExistence type="predicted"/>
<evidence type="ECO:0000256" key="1">
    <source>
        <dbReference type="SAM" id="Phobius"/>
    </source>
</evidence>
<keyword evidence="1" id="KW-0812">Transmembrane</keyword>
<feature type="transmembrane region" description="Helical" evidence="1">
    <location>
        <begin position="185"/>
        <end position="204"/>
    </location>
</feature>
<feature type="transmembrane region" description="Helical" evidence="1">
    <location>
        <begin position="12"/>
        <end position="35"/>
    </location>
</feature>
<dbReference type="EMBL" id="JACHVY010000011">
    <property type="protein sequence ID" value="MBB2903606.1"/>
    <property type="molecule type" value="Genomic_DNA"/>
</dbReference>
<protein>
    <submittedName>
        <fullName evidence="2">Putative ABC transport system permease protein</fullName>
    </submittedName>
</protein>
<evidence type="ECO:0000313" key="3">
    <source>
        <dbReference type="Proteomes" id="UP000533269"/>
    </source>
</evidence>
<dbReference type="Proteomes" id="UP000533269">
    <property type="component" value="Unassembled WGS sequence"/>
</dbReference>
<keyword evidence="1" id="KW-1133">Transmembrane helix</keyword>
<dbReference type="AlphaFoldDB" id="A0A7W4TR74"/>
<keyword evidence="1" id="KW-0472">Membrane</keyword>
<accession>A0A7W4TR74</accession>
<comment type="caution">
    <text evidence="2">The sequence shown here is derived from an EMBL/GenBank/DDBJ whole genome shotgun (WGS) entry which is preliminary data.</text>
</comment>
<name>A0A7W4TR74_KINRA</name>
<feature type="transmembrane region" description="Helical" evidence="1">
    <location>
        <begin position="41"/>
        <end position="72"/>
    </location>
</feature>
<feature type="transmembrane region" description="Helical" evidence="1">
    <location>
        <begin position="219"/>
        <end position="243"/>
    </location>
</feature>
<reference evidence="2 3" key="2">
    <citation type="submission" date="2020-08" db="EMBL/GenBank/DDBJ databases">
        <authorList>
            <person name="Partida-Martinez L."/>
            <person name="Huntemann M."/>
            <person name="Clum A."/>
            <person name="Wang J."/>
            <person name="Palaniappan K."/>
            <person name="Ritter S."/>
            <person name="Chen I.-M."/>
            <person name="Stamatis D."/>
            <person name="Reddy T."/>
            <person name="O'Malley R."/>
            <person name="Daum C."/>
            <person name="Shapiro N."/>
            <person name="Ivanova N."/>
            <person name="Kyrpides N."/>
            <person name="Woyke T."/>
        </authorList>
    </citation>
    <scope>NUCLEOTIDE SEQUENCE [LARGE SCALE GENOMIC DNA]</scope>
    <source>
        <strain evidence="2 3">AS2.23</strain>
    </source>
</reference>
<reference evidence="2 3" key="1">
    <citation type="submission" date="2020-08" db="EMBL/GenBank/DDBJ databases">
        <title>The Agave Microbiome: Exploring the role of microbial communities in plant adaptations to desert environments.</title>
        <authorList>
            <person name="Partida-Martinez L.P."/>
        </authorList>
    </citation>
    <scope>NUCLEOTIDE SEQUENCE [LARGE SCALE GENOMIC DNA]</scope>
    <source>
        <strain evidence="2 3">AS2.23</strain>
    </source>
</reference>
<dbReference type="RefSeq" id="WP_183393202.1">
    <property type="nucleotide sequence ID" value="NZ_JACHVY010000011.1"/>
</dbReference>
<gene>
    <name evidence="2" type="ORF">FHR75_004449</name>
</gene>
<organism evidence="2 3">
    <name type="scientific">Kineococcus radiotolerans</name>
    <dbReference type="NCBI Taxonomy" id="131568"/>
    <lineage>
        <taxon>Bacteria</taxon>
        <taxon>Bacillati</taxon>
        <taxon>Actinomycetota</taxon>
        <taxon>Actinomycetes</taxon>
        <taxon>Kineosporiales</taxon>
        <taxon>Kineosporiaceae</taxon>
        <taxon>Kineococcus</taxon>
    </lineage>
</organism>
<feature type="transmembrane region" description="Helical" evidence="1">
    <location>
        <begin position="405"/>
        <end position="431"/>
    </location>
</feature>
<feature type="transmembrane region" description="Helical" evidence="1">
    <location>
        <begin position="316"/>
        <end position="338"/>
    </location>
</feature>
<sequence length="442" mass="44119">MISDLRTWAGAGVVAFTAALVGSLAAALIVTAARVGGTTGLALYALSGTVITFTLVSAIAVVGSVAGLTVALQRRTHALWQLIGLAPAAVRVIVLAQLLLVGLLGAVAGVAIARPAVPAVGQWVLGGTTGLQTVQLHSGGGAWVAAGVLLIILAGGWRSAGVAARTEGVELVRTPDPPQARTGPLRWGIAAVLTVVLFSITVSLRGRRSVEELASAESALLLLAPLSAGVLITLGSLVVTPLLRGWTSLVPVRASASWHLARAAAVHGSGRSGAVTAPLVLGVALTGGFFAGSGTIHNALLSMGVDDPVVSARSVVLLLGGPLLLATVGAAATVFMAGRIRDREAALLLAAGASYGVVLLVAVWEALIHVVTATLLGLLGVAVTTAVAMWVVWSAAPGATPATGLPAALTTAAVASMLLLVVTVLPTIVALRRNVTDVLSGR</sequence>
<feature type="transmembrane region" description="Helical" evidence="1">
    <location>
        <begin position="142"/>
        <end position="164"/>
    </location>
</feature>